<sequence length="293" mass="32801">MSIPKYEVFNTVIELGSLTKAAEALNLTQSAISYSISNLETELGFPLLTRNRSGISLTSNGKRILKYVRTILHWDEKMKQEAASIKGIEVGTIRIGAFTSVCTQWLPGIMKKFKEEHPAIEIKILQGGYEDIEHWIRNGSVDFGFVTLPTDKSFDIISLAKDRMLCILAKNHPLSVQDKIQIEQLVKEPFIIPKSGYDNDLTRIFKDIHSSFNIKFEMADDQAIIAMVENELGISIIPELVLHGHPHNVSIHELEQEKFRNIGIASTSLKELSPAAVKFITTIKNAIGSSKLI</sequence>
<dbReference type="InterPro" id="IPR005119">
    <property type="entry name" value="LysR_subst-bd"/>
</dbReference>
<dbReference type="GO" id="GO:0003700">
    <property type="term" value="F:DNA-binding transcription factor activity"/>
    <property type="evidence" value="ECO:0007669"/>
    <property type="project" value="InterPro"/>
</dbReference>
<name>A0A6L3VB07_9BACI</name>
<keyword evidence="4" id="KW-0804">Transcription</keyword>
<dbReference type="InterPro" id="IPR036388">
    <property type="entry name" value="WH-like_DNA-bd_sf"/>
</dbReference>
<dbReference type="Pfam" id="PF03466">
    <property type="entry name" value="LysR_substrate"/>
    <property type="match status" value="1"/>
</dbReference>
<dbReference type="OrthoDB" id="63123at2"/>
<evidence type="ECO:0000256" key="1">
    <source>
        <dbReference type="ARBA" id="ARBA00009437"/>
    </source>
</evidence>
<dbReference type="RefSeq" id="WP_151535102.1">
    <property type="nucleotide sequence ID" value="NZ_WBOS01000004.1"/>
</dbReference>
<reference evidence="6 7" key="1">
    <citation type="journal article" date="2016" name="Antonie Van Leeuwenhoek">
        <title>Bacillus depressus sp. nov., isolated from soil of a sunflower field.</title>
        <authorList>
            <person name="Wei X."/>
            <person name="Xin D."/>
            <person name="Xin Y."/>
            <person name="Zhang H."/>
            <person name="Wang T."/>
            <person name="Zhang J."/>
        </authorList>
    </citation>
    <scope>NUCLEOTIDE SEQUENCE [LARGE SCALE GENOMIC DNA]</scope>
    <source>
        <strain evidence="6 7">BZ1</strain>
    </source>
</reference>
<dbReference type="Gene3D" id="1.10.10.10">
    <property type="entry name" value="Winged helix-like DNA-binding domain superfamily/Winged helix DNA-binding domain"/>
    <property type="match status" value="1"/>
</dbReference>
<dbReference type="SUPFAM" id="SSF46785">
    <property type="entry name" value="Winged helix' DNA-binding domain"/>
    <property type="match status" value="1"/>
</dbReference>
<dbReference type="PANTHER" id="PTHR30419:SF24">
    <property type="entry name" value="HTH-TYPE TRANSCRIPTIONAL REGULATOR CZCR"/>
    <property type="match status" value="1"/>
</dbReference>
<evidence type="ECO:0000256" key="3">
    <source>
        <dbReference type="ARBA" id="ARBA00023125"/>
    </source>
</evidence>
<dbReference type="Gene3D" id="3.40.190.290">
    <property type="match status" value="1"/>
</dbReference>
<dbReference type="PRINTS" id="PR00039">
    <property type="entry name" value="HTHLYSR"/>
</dbReference>
<dbReference type="GO" id="GO:0003677">
    <property type="term" value="F:DNA binding"/>
    <property type="evidence" value="ECO:0007669"/>
    <property type="project" value="UniProtKB-KW"/>
</dbReference>
<dbReference type="FunFam" id="1.10.10.10:FF:000001">
    <property type="entry name" value="LysR family transcriptional regulator"/>
    <property type="match status" value="1"/>
</dbReference>
<dbReference type="GO" id="GO:0005829">
    <property type="term" value="C:cytosol"/>
    <property type="evidence" value="ECO:0007669"/>
    <property type="project" value="TreeGrafter"/>
</dbReference>
<dbReference type="SUPFAM" id="SSF53850">
    <property type="entry name" value="Periplasmic binding protein-like II"/>
    <property type="match status" value="1"/>
</dbReference>
<proteinExistence type="inferred from homology"/>
<comment type="caution">
    <text evidence="6">The sequence shown here is derived from an EMBL/GenBank/DDBJ whole genome shotgun (WGS) entry which is preliminary data.</text>
</comment>
<gene>
    <name evidence="6" type="ORF">F7731_12485</name>
</gene>
<dbReference type="AlphaFoldDB" id="A0A6L3VB07"/>
<organism evidence="6 7">
    <name type="scientific">Cytobacillus depressus</name>
    <dbReference type="NCBI Taxonomy" id="1602942"/>
    <lineage>
        <taxon>Bacteria</taxon>
        <taxon>Bacillati</taxon>
        <taxon>Bacillota</taxon>
        <taxon>Bacilli</taxon>
        <taxon>Bacillales</taxon>
        <taxon>Bacillaceae</taxon>
        <taxon>Cytobacillus</taxon>
    </lineage>
</organism>
<evidence type="ECO:0000313" key="6">
    <source>
        <dbReference type="EMBL" id="KAB2336298.1"/>
    </source>
</evidence>
<comment type="similarity">
    <text evidence="1">Belongs to the LysR transcriptional regulatory family.</text>
</comment>
<dbReference type="InterPro" id="IPR036390">
    <property type="entry name" value="WH_DNA-bd_sf"/>
</dbReference>
<evidence type="ECO:0000256" key="4">
    <source>
        <dbReference type="ARBA" id="ARBA00023163"/>
    </source>
</evidence>
<keyword evidence="2" id="KW-0805">Transcription regulation</keyword>
<dbReference type="PANTHER" id="PTHR30419">
    <property type="entry name" value="HTH-TYPE TRANSCRIPTIONAL REGULATOR YBHD"/>
    <property type="match status" value="1"/>
</dbReference>
<accession>A0A6L3VB07</accession>
<keyword evidence="7" id="KW-1185">Reference proteome</keyword>
<feature type="domain" description="HTH lysR-type" evidence="5">
    <location>
        <begin position="1"/>
        <end position="58"/>
    </location>
</feature>
<dbReference type="EMBL" id="WBOS01000004">
    <property type="protein sequence ID" value="KAB2336298.1"/>
    <property type="molecule type" value="Genomic_DNA"/>
</dbReference>
<evidence type="ECO:0000256" key="2">
    <source>
        <dbReference type="ARBA" id="ARBA00023015"/>
    </source>
</evidence>
<dbReference type="InterPro" id="IPR000847">
    <property type="entry name" value="LysR_HTH_N"/>
</dbReference>
<dbReference type="CDD" id="cd05466">
    <property type="entry name" value="PBP2_LTTR_substrate"/>
    <property type="match status" value="1"/>
</dbReference>
<protein>
    <submittedName>
        <fullName evidence="6">LysR family transcriptional regulator</fullName>
    </submittedName>
</protein>
<dbReference type="InterPro" id="IPR050950">
    <property type="entry name" value="HTH-type_LysR_regulators"/>
</dbReference>
<evidence type="ECO:0000259" key="5">
    <source>
        <dbReference type="PROSITE" id="PS50931"/>
    </source>
</evidence>
<evidence type="ECO:0000313" key="7">
    <source>
        <dbReference type="Proteomes" id="UP000481030"/>
    </source>
</evidence>
<dbReference type="Pfam" id="PF00126">
    <property type="entry name" value="HTH_1"/>
    <property type="match status" value="1"/>
</dbReference>
<dbReference type="Proteomes" id="UP000481030">
    <property type="component" value="Unassembled WGS sequence"/>
</dbReference>
<dbReference type="PROSITE" id="PS50931">
    <property type="entry name" value="HTH_LYSR"/>
    <property type="match status" value="1"/>
</dbReference>
<keyword evidence="3" id="KW-0238">DNA-binding</keyword>